<evidence type="ECO:0000313" key="3">
    <source>
        <dbReference type="Proteomes" id="UP000288789"/>
    </source>
</evidence>
<dbReference type="AlphaFoldDB" id="A0A451GEE6"/>
<dbReference type="Proteomes" id="UP000288789">
    <property type="component" value="Unassembled WGS sequence"/>
</dbReference>
<reference evidence="2 3" key="1">
    <citation type="submission" date="2018-12" db="EMBL/GenBank/DDBJ databases">
        <authorList>
            <person name="Li A."/>
            <person name="Zhang M."/>
            <person name="Zhu H."/>
        </authorList>
    </citation>
    <scope>NUCLEOTIDE SEQUENCE [LARGE SCALE GENOMIC DNA]</scope>
    <source>
        <strain evidence="2 3">R04H25</strain>
    </source>
</reference>
<gene>
    <name evidence="2" type="ORF">EGC76_07320</name>
</gene>
<organism evidence="2 3">
    <name type="scientific">Pseudidiomarina gelatinasegens</name>
    <dbReference type="NCBI Taxonomy" id="2487740"/>
    <lineage>
        <taxon>Bacteria</taxon>
        <taxon>Pseudomonadati</taxon>
        <taxon>Pseudomonadota</taxon>
        <taxon>Gammaproteobacteria</taxon>
        <taxon>Alteromonadales</taxon>
        <taxon>Idiomarinaceae</taxon>
        <taxon>Pseudidiomarina</taxon>
    </lineage>
</organism>
<keyword evidence="3" id="KW-1185">Reference proteome</keyword>
<feature type="region of interest" description="Disordered" evidence="1">
    <location>
        <begin position="1"/>
        <end position="27"/>
    </location>
</feature>
<protein>
    <recommendedName>
        <fullName evidence="4">Transporter substrate-binding domain-containing protein</fullName>
    </recommendedName>
</protein>
<dbReference type="EMBL" id="RSFE01000004">
    <property type="protein sequence ID" value="RWU11336.1"/>
    <property type="molecule type" value="Genomic_DNA"/>
</dbReference>
<dbReference type="SUPFAM" id="SSF53850">
    <property type="entry name" value="Periplasmic binding protein-like II"/>
    <property type="match status" value="1"/>
</dbReference>
<name>A0A451GEE6_9GAMM</name>
<dbReference type="Gene3D" id="3.40.190.10">
    <property type="entry name" value="Periplasmic binding protein-like II"/>
    <property type="match status" value="2"/>
</dbReference>
<comment type="caution">
    <text evidence="2">The sequence shown here is derived from an EMBL/GenBank/DDBJ whole genome shotgun (WGS) entry which is preliminary data.</text>
</comment>
<evidence type="ECO:0008006" key="4">
    <source>
        <dbReference type="Google" id="ProtNLM"/>
    </source>
</evidence>
<evidence type="ECO:0000313" key="2">
    <source>
        <dbReference type="EMBL" id="RWU11336.1"/>
    </source>
</evidence>
<dbReference type="RefSeq" id="WP_128352342.1">
    <property type="nucleotide sequence ID" value="NZ_RSFE01000004.1"/>
</dbReference>
<dbReference type="OrthoDB" id="7677491at2"/>
<accession>A0A451GEE6</accession>
<evidence type="ECO:0000256" key="1">
    <source>
        <dbReference type="SAM" id="MobiDB-lite"/>
    </source>
</evidence>
<proteinExistence type="predicted"/>
<sequence length="171" mass="19460">MCISQRTLKRWANNPTPDKRPPATIPNPDSFISSKPINITKAYIFSLTTYQSIQEFEGKRLAIRRGLSIGNIRKKFNAQYINIDSDTALIKFLHKNRTDGIIAYIADINSAYKALELPLDYYNQENPIHASLDAFVCHKTEINDKKMKEINKKIKELSSSGKLSSLLKSVK</sequence>